<protein>
    <submittedName>
        <fullName evidence="2">(diamondback moth) hypothetical protein</fullName>
    </submittedName>
</protein>
<evidence type="ECO:0000256" key="1">
    <source>
        <dbReference type="SAM" id="MobiDB-lite"/>
    </source>
</evidence>
<proteinExistence type="predicted"/>
<evidence type="ECO:0000313" key="3">
    <source>
        <dbReference type="Proteomes" id="UP000653454"/>
    </source>
</evidence>
<organism evidence="2 3">
    <name type="scientific">Plutella xylostella</name>
    <name type="common">Diamondback moth</name>
    <name type="synonym">Plutella maculipennis</name>
    <dbReference type="NCBI Taxonomy" id="51655"/>
    <lineage>
        <taxon>Eukaryota</taxon>
        <taxon>Metazoa</taxon>
        <taxon>Ecdysozoa</taxon>
        <taxon>Arthropoda</taxon>
        <taxon>Hexapoda</taxon>
        <taxon>Insecta</taxon>
        <taxon>Pterygota</taxon>
        <taxon>Neoptera</taxon>
        <taxon>Endopterygota</taxon>
        <taxon>Lepidoptera</taxon>
        <taxon>Glossata</taxon>
        <taxon>Ditrysia</taxon>
        <taxon>Yponomeutoidea</taxon>
        <taxon>Plutellidae</taxon>
        <taxon>Plutella</taxon>
    </lineage>
</organism>
<sequence>MLGFLKRNSRDFHNNKTKILLYNALVRSHLEFASVAWSPHYTVHSQRIESIQRAFTRYLAFTSTGISHRNTYDQRLNFFNMHTLRDRRIVQDLKEELRATGSDDDGTTARSVRFVVAREACDGEPAPAEPEATTRPDTEATKDTNTQRYV</sequence>
<keyword evidence="3" id="KW-1185">Reference proteome</keyword>
<accession>A0A8S4G7R3</accession>
<feature type="compositionally biased region" description="Basic and acidic residues" evidence="1">
    <location>
        <begin position="132"/>
        <end position="142"/>
    </location>
</feature>
<feature type="region of interest" description="Disordered" evidence="1">
    <location>
        <begin position="119"/>
        <end position="150"/>
    </location>
</feature>
<dbReference type="Proteomes" id="UP000653454">
    <property type="component" value="Unassembled WGS sequence"/>
</dbReference>
<comment type="caution">
    <text evidence="2">The sequence shown here is derived from an EMBL/GenBank/DDBJ whole genome shotgun (WGS) entry which is preliminary data.</text>
</comment>
<reference evidence="2" key="1">
    <citation type="submission" date="2020-11" db="EMBL/GenBank/DDBJ databases">
        <authorList>
            <person name="Whiteford S."/>
        </authorList>
    </citation>
    <scope>NUCLEOTIDE SEQUENCE</scope>
</reference>
<dbReference type="AlphaFoldDB" id="A0A8S4G7R3"/>
<dbReference type="PRINTS" id="PR01345">
    <property type="entry name" value="CERVTRCPTASE"/>
</dbReference>
<gene>
    <name evidence="2" type="ORF">PLXY2_LOCUS13235</name>
</gene>
<evidence type="ECO:0000313" key="2">
    <source>
        <dbReference type="EMBL" id="CAG9134982.1"/>
    </source>
</evidence>
<dbReference type="EMBL" id="CAJHNJ030000091">
    <property type="protein sequence ID" value="CAG9134982.1"/>
    <property type="molecule type" value="Genomic_DNA"/>
</dbReference>
<name>A0A8S4G7R3_PLUXY</name>